<dbReference type="OMA" id="DCRERRV"/>
<dbReference type="GeneID" id="4391479"/>
<dbReference type="VEuPathDB" id="FungiDB:CHGG_06657"/>
<dbReference type="InParanoid" id="Q2H3V8"/>
<keyword evidence="2" id="KW-0812">Transmembrane</keyword>
<evidence type="ECO:0000313" key="3">
    <source>
        <dbReference type="EMBL" id="EAQ90038.1"/>
    </source>
</evidence>
<feature type="region of interest" description="Disordered" evidence="1">
    <location>
        <begin position="1"/>
        <end position="30"/>
    </location>
</feature>
<dbReference type="AlphaFoldDB" id="Q2H3V8"/>
<evidence type="ECO:0000313" key="4">
    <source>
        <dbReference type="Proteomes" id="UP000001056"/>
    </source>
</evidence>
<name>Q2H3V8_CHAGB</name>
<feature type="region of interest" description="Disordered" evidence="1">
    <location>
        <begin position="64"/>
        <end position="119"/>
    </location>
</feature>
<keyword evidence="4" id="KW-1185">Reference proteome</keyword>
<sequence length="573" mass="62683">MPQGSKRKYTSYREPSHRMAPQTGTTTGRLIVPTVETQELYNKWRQAYEEGLNEETLRQMQNMHAGHLHPPSPSRATSSRSPSNASTTYSVSHAMGEMDVGDQSQTGKQKPGRRGPLKPIKQLRANLMRKIGACPDCRERRVSCKDHHILTLFEQAYQAAKQKTTSPPVNADFHAESTTPYQTRLGSPADLAGVGGGQNPIGDLPYHHLPDNPQGVIDDGLLDFDLSQNTQFNPRPDLAPLLSIFPGSQVPVSNPTIQYTLIPGPQGPQPVAIGKQLAPLSQHWVCFGGNYASSLSHCGQRFPNLPALEQHFAADHARLYGQYHTWGCSDCRYQESCIPATNRCIQCQKPAQWEMWYWGTVDDPSAPPSVVPGLSISQGESLSGPSSQASHSVQHPDPSTTYNNTYIPSSGSGGYGYGYGGGQSYMSTTAIPTPTADAKLTCHPCKPLIAGMCFSKLCHLKRAGNTIFPRRVCPVVIVLIVSVLALIARVVSPPSNHHHFIDGVDPIWDLLRLVMYNGHPSIPQLSVACIVAGLAGTWLFWHVMHKMTQPPDAQVCSLRPRLISALEDLRAIC</sequence>
<dbReference type="HOGENOM" id="CLU_415722_0_0_1"/>
<organism evidence="3 4">
    <name type="scientific">Chaetomium globosum (strain ATCC 6205 / CBS 148.51 / DSM 1962 / NBRC 6347 / NRRL 1970)</name>
    <name type="common">Soil fungus</name>
    <dbReference type="NCBI Taxonomy" id="306901"/>
    <lineage>
        <taxon>Eukaryota</taxon>
        <taxon>Fungi</taxon>
        <taxon>Dikarya</taxon>
        <taxon>Ascomycota</taxon>
        <taxon>Pezizomycotina</taxon>
        <taxon>Sordariomycetes</taxon>
        <taxon>Sordariomycetidae</taxon>
        <taxon>Sordariales</taxon>
        <taxon>Chaetomiaceae</taxon>
        <taxon>Chaetomium</taxon>
    </lineage>
</organism>
<keyword evidence="2" id="KW-0472">Membrane</keyword>
<feature type="region of interest" description="Disordered" evidence="1">
    <location>
        <begin position="369"/>
        <end position="404"/>
    </location>
</feature>
<evidence type="ECO:0000256" key="2">
    <source>
        <dbReference type="SAM" id="Phobius"/>
    </source>
</evidence>
<feature type="transmembrane region" description="Helical" evidence="2">
    <location>
        <begin position="522"/>
        <end position="541"/>
    </location>
</feature>
<proteinExistence type="predicted"/>
<feature type="transmembrane region" description="Helical" evidence="2">
    <location>
        <begin position="472"/>
        <end position="491"/>
    </location>
</feature>
<feature type="compositionally biased region" description="Polar residues" evidence="1">
    <location>
        <begin position="375"/>
        <end position="404"/>
    </location>
</feature>
<accession>Q2H3V8</accession>
<feature type="compositionally biased region" description="Low complexity" evidence="1">
    <location>
        <begin position="74"/>
        <end position="90"/>
    </location>
</feature>
<evidence type="ECO:0000256" key="1">
    <source>
        <dbReference type="SAM" id="MobiDB-lite"/>
    </source>
</evidence>
<dbReference type="EMBL" id="CH408031">
    <property type="protein sequence ID" value="EAQ90038.1"/>
    <property type="molecule type" value="Genomic_DNA"/>
</dbReference>
<feature type="compositionally biased region" description="Basic residues" evidence="1">
    <location>
        <begin position="1"/>
        <end position="10"/>
    </location>
</feature>
<gene>
    <name evidence="3" type="ORF">CHGG_06657</name>
</gene>
<protein>
    <submittedName>
        <fullName evidence="3">Uncharacterized protein</fullName>
    </submittedName>
</protein>
<keyword evidence="2" id="KW-1133">Transmembrane helix</keyword>
<reference evidence="4" key="1">
    <citation type="journal article" date="2015" name="Genome Announc.">
        <title>Draft genome sequence of the cellulolytic fungus Chaetomium globosum.</title>
        <authorList>
            <person name="Cuomo C.A."/>
            <person name="Untereiner W.A."/>
            <person name="Ma L.-J."/>
            <person name="Grabherr M."/>
            <person name="Birren B.W."/>
        </authorList>
    </citation>
    <scope>NUCLEOTIDE SEQUENCE [LARGE SCALE GENOMIC DNA]</scope>
    <source>
        <strain evidence="4">ATCC 6205 / CBS 148.51 / DSM 1962 / NBRC 6347 / NRRL 1970</strain>
    </source>
</reference>
<dbReference type="Proteomes" id="UP000001056">
    <property type="component" value="Unassembled WGS sequence"/>
</dbReference>
<dbReference type="OrthoDB" id="5048340at2759"/>
<dbReference type="eggNOG" id="ENOG502RJS1">
    <property type="taxonomic scope" value="Eukaryota"/>
</dbReference>
<dbReference type="RefSeq" id="XP_001222752.1">
    <property type="nucleotide sequence ID" value="XM_001222751.1"/>
</dbReference>